<accession>A0A2P2Q5U6</accession>
<name>A0A2P2Q5U6_RHIMU</name>
<protein>
    <submittedName>
        <fullName evidence="1">Uncharacterized protein</fullName>
    </submittedName>
</protein>
<dbReference type="AlphaFoldDB" id="A0A2P2Q5U6"/>
<reference evidence="1" key="1">
    <citation type="submission" date="2018-02" db="EMBL/GenBank/DDBJ databases">
        <title>Rhizophora mucronata_Transcriptome.</title>
        <authorList>
            <person name="Meera S.P."/>
            <person name="Sreeshan A."/>
            <person name="Augustine A."/>
        </authorList>
    </citation>
    <scope>NUCLEOTIDE SEQUENCE</scope>
    <source>
        <tissue evidence="1">Leaf</tissue>
    </source>
</reference>
<sequence length="37" mass="4087">MHNNQKAVAAKVKIHATEFCLNCDVKTIKQGPGVHVR</sequence>
<organism evidence="1">
    <name type="scientific">Rhizophora mucronata</name>
    <name type="common">Asiatic mangrove</name>
    <dbReference type="NCBI Taxonomy" id="61149"/>
    <lineage>
        <taxon>Eukaryota</taxon>
        <taxon>Viridiplantae</taxon>
        <taxon>Streptophyta</taxon>
        <taxon>Embryophyta</taxon>
        <taxon>Tracheophyta</taxon>
        <taxon>Spermatophyta</taxon>
        <taxon>Magnoliopsida</taxon>
        <taxon>eudicotyledons</taxon>
        <taxon>Gunneridae</taxon>
        <taxon>Pentapetalae</taxon>
        <taxon>rosids</taxon>
        <taxon>fabids</taxon>
        <taxon>Malpighiales</taxon>
        <taxon>Rhizophoraceae</taxon>
        <taxon>Rhizophora</taxon>
    </lineage>
</organism>
<proteinExistence type="predicted"/>
<evidence type="ECO:0000313" key="1">
    <source>
        <dbReference type="EMBL" id="MBX62269.1"/>
    </source>
</evidence>
<dbReference type="EMBL" id="GGEC01081785">
    <property type="protein sequence ID" value="MBX62269.1"/>
    <property type="molecule type" value="Transcribed_RNA"/>
</dbReference>